<evidence type="ECO:0000256" key="2">
    <source>
        <dbReference type="ARBA" id="ARBA00022741"/>
    </source>
</evidence>
<dbReference type="Proteomes" id="UP001558613">
    <property type="component" value="Unassembled WGS sequence"/>
</dbReference>
<dbReference type="InterPro" id="IPR045058">
    <property type="entry name" value="GIMA/IAN/Toc"/>
</dbReference>
<evidence type="ECO:0000256" key="3">
    <source>
        <dbReference type="ARBA" id="ARBA00023134"/>
    </source>
</evidence>
<dbReference type="InterPro" id="IPR027417">
    <property type="entry name" value="P-loop_NTPase"/>
</dbReference>
<keyword evidence="3" id="KW-0342">GTP-binding</keyword>
<feature type="domain" description="AIG1-type G" evidence="4">
    <location>
        <begin position="32"/>
        <end position="232"/>
    </location>
</feature>
<evidence type="ECO:0000259" key="4">
    <source>
        <dbReference type="PROSITE" id="PS51720"/>
    </source>
</evidence>
<keyword evidence="2" id="KW-0547">Nucleotide-binding</keyword>
<evidence type="ECO:0000313" key="6">
    <source>
        <dbReference type="Proteomes" id="UP001558613"/>
    </source>
</evidence>
<dbReference type="CDD" id="cd01852">
    <property type="entry name" value="AIG1"/>
    <property type="match status" value="1"/>
</dbReference>
<dbReference type="PANTHER" id="PTHR10903:SF188">
    <property type="entry name" value="GTPASE IMAP FAMILY MEMBER 2-LIKE-RELATED"/>
    <property type="match status" value="1"/>
</dbReference>
<gene>
    <name evidence="5" type="ORF">QQF64_025790</name>
</gene>
<comment type="similarity">
    <text evidence="1">Belongs to the TRAFAC class TrmE-Era-EngA-EngB-Septin-like GTPase superfamily. AIG1/Toc34/Toc159-like paraseptin GTPase family. IAN subfamily.</text>
</comment>
<dbReference type="InterPro" id="IPR006703">
    <property type="entry name" value="G_AIG1"/>
</dbReference>
<evidence type="ECO:0000313" key="5">
    <source>
        <dbReference type="EMBL" id="KAL1279117.1"/>
    </source>
</evidence>
<accession>A0ABR3NQV5</accession>
<protein>
    <recommendedName>
        <fullName evidence="4">AIG1-type G domain-containing protein</fullName>
    </recommendedName>
</protein>
<evidence type="ECO:0000256" key="1">
    <source>
        <dbReference type="ARBA" id="ARBA00008535"/>
    </source>
</evidence>
<dbReference type="Pfam" id="PF04548">
    <property type="entry name" value="AIG1"/>
    <property type="match status" value="2"/>
</dbReference>
<proteinExistence type="inferred from homology"/>
<dbReference type="SUPFAM" id="SSF52540">
    <property type="entry name" value="P-loop containing nucleoside triphosphate hydrolases"/>
    <property type="match status" value="2"/>
</dbReference>
<keyword evidence="6" id="KW-1185">Reference proteome</keyword>
<comment type="caution">
    <text evidence="5">The sequence shown here is derived from an EMBL/GenBank/DDBJ whole genome shotgun (WGS) entry which is preliminary data.</text>
</comment>
<name>A0ABR3NQV5_9TELE</name>
<dbReference type="PROSITE" id="PS51720">
    <property type="entry name" value="G_AIG1"/>
    <property type="match status" value="2"/>
</dbReference>
<sequence length="555" mass="63175">MSTQPEIDLRPLTKVQPATPTEMSEVCYSSDDPEIRILLVGRFGSGQSSSANTILGEKMFGVKKHETEICEGKTQIGEKQVHVLTSPDLLDPDLSEEKQEELKVQLVSRCSAGLSAVLLTVPLEQSVQNEEEILDYIKDLLGPEAQKYMMILFTRGDELEDLDEPLTIDEYLRSKDHADLQRLVTECGENFHCFNNKKKVEGQVEKLLQKIEKMVRKNGGKFTMEQLKRIGSKRASGVNFSGKFAAKSPDDIQQILKSEDQIRLVLLGKTGCGKSATANTIIGRKVFDSSAASTSQTKQCQLETTVRFGKEILVIDTPGLYDTELSKEQVQREIVKCVTFASPGPHAFIIIIRVGRFTEEEKNTVQYLKEVFGEHIIKYAMIIFTYKDQLKKQNMTTEQYLQKSDPALKELVKSCGNRFFFLDNESASFPQYKDLISKIETMMEENGGTHFTSHMFDETEKCIQVIQRKKLDEKEKHFMQQNKRVTKTEWKKIYWSLVEESRQEAEQTFSARLLERNLSLTSEEGASATKEPEHKATGLFRAVIHAFKERMCVIQ</sequence>
<feature type="domain" description="AIG1-type G" evidence="4">
    <location>
        <begin position="259"/>
        <end position="460"/>
    </location>
</feature>
<dbReference type="PANTHER" id="PTHR10903">
    <property type="entry name" value="GTPASE, IMAP FAMILY MEMBER-RELATED"/>
    <property type="match status" value="1"/>
</dbReference>
<reference evidence="5 6" key="1">
    <citation type="submission" date="2023-09" db="EMBL/GenBank/DDBJ databases">
        <authorList>
            <person name="Wang M."/>
        </authorList>
    </citation>
    <scope>NUCLEOTIDE SEQUENCE [LARGE SCALE GENOMIC DNA]</scope>
    <source>
        <strain evidence="5">GT-2023</strain>
        <tissue evidence="5">Liver</tissue>
    </source>
</reference>
<dbReference type="Gene3D" id="3.40.50.300">
    <property type="entry name" value="P-loop containing nucleotide triphosphate hydrolases"/>
    <property type="match status" value="2"/>
</dbReference>
<organism evidence="5 6">
    <name type="scientific">Cirrhinus molitorella</name>
    <name type="common">mud carp</name>
    <dbReference type="NCBI Taxonomy" id="172907"/>
    <lineage>
        <taxon>Eukaryota</taxon>
        <taxon>Metazoa</taxon>
        <taxon>Chordata</taxon>
        <taxon>Craniata</taxon>
        <taxon>Vertebrata</taxon>
        <taxon>Euteleostomi</taxon>
        <taxon>Actinopterygii</taxon>
        <taxon>Neopterygii</taxon>
        <taxon>Teleostei</taxon>
        <taxon>Ostariophysi</taxon>
        <taxon>Cypriniformes</taxon>
        <taxon>Cyprinidae</taxon>
        <taxon>Labeoninae</taxon>
        <taxon>Labeonini</taxon>
        <taxon>Cirrhinus</taxon>
    </lineage>
</organism>
<dbReference type="EMBL" id="JAYMGO010000003">
    <property type="protein sequence ID" value="KAL1279117.1"/>
    <property type="molecule type" value="Genomic_DNA"/>
</dbReference>